<name>A0A1I0YE06_9RHOB</name>
<sequence>MEKAVGKPTAFFFVVFSIRAKVFPKADVHPNKGLRKTPA</sequence>
<evidence type="ECO:0000313" key="1">
    <source>
        <dbReference type="EMBL" id="SFB11564.1"/>
    </source>
</evidence>
<organism evidence="1 2">
    <name type="scientific">Poseidonocella pacifica</name>
    <dbReference type="NCBI Taxonomy" id="871651"/>
    <lineage>
        <taxon>Bacteria</taxon>
        <taxon>Pseudomonadati</taxon>
        <taxon>Pseudomonadota</taxon>
        <taxon>Alphaproteobacteria</taxon>
        <taxon>Rhodobacterales</taxon>
        <taxon>Roseobacteraceae</taxon>
        <taxon>Poseidonocella</taxon>
    </lineage>
</organism>
<proteinExistence type="predicted"/>
<dbReference type="STRING" id="871651.SAMN05421688_2988"/>
<accession>A0A1I0YE06</accession>
<dbReference type="Proteomes" id="UP000198796">
    <property type="component" value="Unassembled WGS sequence"/>
</dbReference>
<evidence type="ECO:0000313" key="2">
    <source>
        <dbReference type="Proteomes" id="UP000198796"/>
    </source>
</evidence>
<reference evidence="1 2" key="1">
    <citation type="submission" date="2016-10" db="EMBL/GenBank/DDBJ databases">
        <authorList>
            <person name="de Groot N.N."/>
        </authorList>
    </citation>
    <scope>NUCLEOTIDE SEQUENCE [LARGE SCALE GENOMIC DNA]</scope>
    <source>
        <strain evidence="1 2">DSM 29316</strain>
    </source>
</reference>
<gene>
    <name evidence="1" type="ORF">SAMN05421688_2988</name>
</gene>
<dbReference type="EMBL" id="FOJU01000005">
    <property type="protein sequence ID" value="SFB11564.1"/>
    <property type="molecule type" value="Genomic_DNA"/>
</dbReference>
<keyword evidence="2" id="KW-1185">Reference proteome</keyword>
<protein>
    <submittedName>
        <fullName evidence="1">Uncharacterized protein</fullName>
    </submittedName>
</protein>
<dbReference type="AlphaFoldDB" id="A0A1I0YE06"/>